<dbReference type="GO" id="GO:0009061">
    <property type="term" value="P:anaerobic respiration"/>
    <property type="evidence" value="ECO:0007669"/>
    <property type="project" value="TreeGrafter"/>
</dbReference>
<dbReference type="EMBL" id="UWPJ01000005">
    <property type="protein sequence ID" value="VCU68105.1"/>
    <property type="molecule type" value="Genomic_DNA"/>
</dbReference>
<dbReference type="OrthoDB" id="9790598at2"/>
<dbReference type="InterPro" id="IPR011577">
    <property type="entry name" value="Cyt_b561_bac/Ni-Hgenase"/>
</dbReference>
<dbReference type="RefSeq" id="WP_124077343.1">
    <property type="nucleotide sequence ID" value="NZ_UWPJ01000005.1"/>
</dbReference>
<evidence type="ECO:0000313" key="16">
    <source>
        <dbReference type="Proteomes" id="UP000277294"/>
    </source>
</evidence>
<evidence type="ECO:0000259" key="14">
    <source>
        <dbReference type="Pfam" id="PF01292"/>
    </source>
</evidence>
<gene>
    <name evidence="15" type="primary">fdoI</name>
    <name evidence="15" type="ORF">PIGHUM_00153</name>
</gene>
<evidence type="ECO:0000313" key="15">
    <source>
        <dbReference type="EMBL" id="VCU68105.1"/>
    </source>
</evidence>
<reference evidence="15 16" key="1">
    <citation type="submission" date="2018-10" db="EMBL/GenBank/DDBJ databases">
        <authorList>
            <person name="Criscuolo A."/>
        </authorList>
    </citation>
    <scope>NUCLEOTIDE SEQUENCE [LARGE SCALE GENOMIC DNA]</scope>
    <source>
        <strain evidence="15">DnA1</strain>
    </source>
</reference>
<dbReference type="SUPFAM" id="SSF81342">
    <property type="entry name" value="Transmembrane di-heme cytochromes"/>
    <property type="match status" value="1"/>
</dbReference>
<dbReference type="GO" id="GO:0036397">
    <property type="term" value="F:formate dehydrogenase (quinone) activity"/>
    <property type="evidence" value="ECO:0007669"/>
    <property type="project" value="TreeGrafter"/>
</dbReference>
<keyword evidence="16" id="KW-1185">Reference proteome</keyword>
<evidence type="ECO:0000256" key="9">
    <source>
        <dbReference type="ARBA" id="ARBA00022982"/>
    </source>
</evidence>
<dbReference type="GO" id="GO:0046872">
    <property type="term" value="F:metal ion binding"/>
    <property type="evidence" value="ECO:0007669"/>
    <property type="project" value="UniProtKB-KW"/>
</dbReference>
<evidence type="ECO:0000256" key="10">
    <source>
        <dbReference type="ARBA" id="ARBA00022989"/>
    </source>
</evidence>
<dbReference type="AlphaFoldDB" id="A0A3P4AZ38"/>
<name>A0A3P4AZ38_9BURK</name>
<evidence type="ECO:0000256" key="2">
    <source>
        <dbReference type="ARBA" id="ARBA00004651"/>
    </source>
</evidence>
<feature type="transmembrane region" description="Helical" evidence="13">
    <location>
        <begin position="21"/>
        <end position="47"/>
    </location>
</feature>
<keyword evidence="4" id="KW-0813">Transport</keyword>
<keyword evidence="9" id="KW-0249">Electron transport</keyword>
<feature type="transmembrane region" description="Helical" evidence="13">
    <location>
        <begin position="59"/>
        <end position="80"/>
    </location>
</feature>
<keyword evidence="7 13" id="KW-0812">Transmembrane</keyword>
<comment type="cofactor">
    <cofactor evidence="1">
        <name>heme</name>
        <dbReference type="ChEBI" id="CHEBI:30413"/>
    </cofactor>
</comment>
<dbReference type="GO" id="GO:0009055">
    <property type="term" value="F:electron transfer activity"/>
    <property type="evidence" value="ECO:0007669"/>
    <property type="project" value="InterPro"/>
</dbReference>
<accession>A0A3P4AZ38</accession>
<evidence type="ECO:0000256" key="4">
    <source>
        <dbReference type="ARBA" id="ARBA00022448"/>
    </source>
</evidence>
<feature type="transmembrane region" description="Helical" evidence="13">
    <location>
        <begin position="119"/>
        <end position="142"/>
    </location>
</feature>
<dbReference type="PANTHER" id="PTHR30074:SF5">
    <property type="entry name" value="FORMATE DEHYDROGENASE, NITRATE-INDUCIBLE, CYTOCHROME B556(FDN) SUBUNIT"/>
    <property type="match status" value="1"/>
</dbReference>
<dbReference type="Proteomes" id="UP000277294">
    <property type="component" value="Unassembled WGS sequence"/>
</dbReference>
<evidence type="ECO:0000256" key="13">
    <source>
        <dbReference type="SAM" id="Phobius"/>
    </source>
</evidence>
<comment type="similarity">
    <text evidence="3">Belongs to the formate dehydrogenase gamma subunit family.</text>
</comment>
<protein>
    <submittedName>
        <fullName evidence="15">Formate dehydrogenase, cytochrome b556(Fdo) subunit</fullName>
    </submittedName>
</protein>
<comment type="subcellular location">
    <subcellularLocation>
        <location evidence="2">Cell membrane</location>
        <topology evidence="2">Multi-pass membrane protein</topology>
    </subcellularLocation>
</comment>
<evidence type="ECO:0000256" key="1">
    <source>
        <dbReference type="ARBA" id="ARBA00001971"/>
    </source>
</evidence>
<proteinExistence type="inferred from homology"/>
<evidence type="ECO:0000256" key="11">
    <source>
        <dbReference type="ARBA" id="ARBA00023004"/>
    </source>
</evidence>
<dbReference type="GO" id="GO:0005886">
    <property type="term" value="C:plasma membrane"/>
    <property type="evidence" value="ECO:0007669"/>
    <property type="project" value="UniProtKB-SubCell"/>
</dbReference>
<dbReference type="Gene3D" id="1.20.950.20">
    <property type="entry name" value="Transmembrane di-heme cytochromes, Chain C"/>
    <property type="match status" value="1"/>
</dbReference>
<evidence type="ECO:0000256" key="3">
    <source>
        <dbReference type="ARBA" id="ARBA00010747"/>
    </source>
</evidence>
<dbReference type="InterPro" id="IPR016174">
    <property type="entry name" value="Di-haem_cyt_TM"/>
</dbReference>
<dbReference type="NCBIfam" id="TIGR01583">
    <property type="entry name" value="formate-DH-gamm"/>
    <property type="match status" value="1"/>
</dbReference>
<dbReference type="PANTHER" id="PTHR30074">
    <property type="entry name" value="FORMATE DEHYDROGENASE, NITRATE-INDUCIBLE, CYTOCHROME B556 FDN SUBUNIT"/>
    <property type="match status" value="1"/>
</dbReference>
<keyword evidence="5" id="KW-1003">Cell membrane</keyword>
<keyword evidence="10 13" id="KW-1133">Transmembrane helix</keyword>
<dbReference type="GO" id="GO:0008863">
    <property type="term" value="F:formate dehydrogenase (NAD+) activity"/>
    <property type="evidence" value="ECO:0007669"/>
    <property type="project" value="InterPro"/>
</dbReference>
<evidence type="ECO:0000256" key="5">
    <source>
        <dbReference type="ARBA" id="ARBA00022475"/>
    </source>
</evidence>
<dbReference type="GO" id="GO:0015944">
    <property type="term" value="P:formate oxidation"/>
    <property type="evidence" value="ECO:0007669"/>
    <property type="project" value="UniProtKB-ARBA"/>
</dbReference>
<evidence type="ECO:0000256" key="7">
    <source>
        <dbReference type="ARBA" id="ARBA00022692"/>
    </source>
</evidence>
<dbReference type="GO" id="GO:0009326">
    <property type="term" value="C:formate dehydrogenase complex"/>
    <property type="evidence" value="ECO:0007669"/>
    <property type="project" value="InterPro"/>
</dbReference>
<keyword evidence="12 13" id="KW-0472">Membrane</keyword>
<evidence type="ECO:0000256" key="12">
    <source>
        <dbReference type="ARBA" id="ARBA00023136"/>
    </source>
</evidence>
<dbReference type="InterPro" id="IPR006471">
    <property type="entry name" value="Formate_DH_gsu"/>
</dbReference>
<dbReference type="FunFam" id="1.20.950.20:FF:000002">
    <property type="entry name" value="Formate dehydrogenase cytochrome b556 subunit"/>
    <property type="match status" value="1"/>
</dbReference>
<dbReference type="Pfam" id="PF01292">
    <property type="entry name" value="Ni_hydr_CYTB"/>
    <property type="match status" value="1"/>
</dbReference>
<feature type="domain" description="Cytochrome b561 bacterial/Ni-hydrogenase" evidence="14">
    <location>
        <begin position="13"/>
        <end position="190"/>
    </location>
</feature>
<evidence type="ECO:0000256" key="8">
    <source>
        <dbReference type="ARBA" id="ARBA00022723"/>
    </source>
</evidence>
<dbReference type="GO" id="GO:0022904">
    <property type="term" value="P:respiratory electron transport chain"/>
    <property type="evidence" value="ECO:0007669"/>
    <property type="project" value="InterPro"/>
</dbReference>
<evidence type="ECO:0000256" key="6">
    <source>
        <dbReference type="ARBA" id="ARBA00022617"/>
    </source>
</evidence>
<sequence length="212" mass="24865">MNEHDRKYGWIQRYTANERTNHWITAITFVLLALSGLALFHPAFYWLTNLFGGGPWTRILHPFVGVVMFVSFAIFAMHMFRDNLLTRNDRQWLRQMPDVLNNREDRLPEVGKYNAGQKLLFYVLILSMIGLLLTGIVMWRAYFSFMFPIWLIRLASVLHALCGLVLICSIIVHIYAAIWVKGSMRAMTRGTVSPGWAWKHHRAWFRRLPPTR</sequence>
<organism evidence="15 16">
    <name type="scientific">Pigmentiphaga humi</name>
    <dbReference type="NCBI Taxonomy" id="2478468"/>
    <lineage>
        <taxon>Bacteria</taxon>
        <taxon>Pseudomonadati</taxon>
        <taxon>Pseudomonadota</taxon>
        <taxon>Betaproteobacteria</taxon>
        <taxon>Burkholderiales</taxon>
        <taxon>Alcaligenaceae</taxon>
        <taxon>Pigmentiphaga</taxon>
    </lineage>
</organism>
<keyword evidence="11" id="KW-0408">Iron</keyword>
<dbReference type="InterPro" id="IPR051817">
    <property type="entry name" value="FDH_cytochrome_b556_subunit"/>
</dbReference>
<keyword evidence="6" id="KW-0349">Heme</keyword>
<keyword evidence="8" id="KW-0479">Metal-binding</keyword>
<feature type="transmembrane region" description="Helical" evidence="13">
    <location>
        <begin position="154"/>
        <end position="180"/>
    </location>
</feature>